<dbReference type="RefSeq" id="WP_037906199.1">
    <property type="nucleotide sequence ID" value="NZ_JEMU01000004.1"/>
</dbReference>
<keyword evidence="2" id="KW-1185">Reference proteome</keyword>
<dbReference type="GO" id="GO:0008146">
    <property type="term" value="F:sulfotransferase activity"/>
    <property type="evidence" value="ECO:0007669"/>
    <property type="project" value="InterPro"/>
</dbReference>
<dbReference type="AlphaFoldDB" id="A0A061SW71"/>
<sequence>MSQQFHSFVVFAEMRTGSNFLETNLNAFDSIRCHGEAFNPHFLGYPSNDPILGVDLATRDADPRVLVKAIENDPSGIGGFRYFHDHDPRVFDQIIADKGCAKIILTRNPVESYVSWKIAQATGQWKLTDVKARKSGQAVFDAGEFERHLDALQQFQITLLNRLQVSGQTAFYVAYEDLQNVDVMNGIAQFLGVDETLEGLDTSLKKQNPSPISAKVRNYEDMLVSLAGMDRFDLTRTPNFEPRRGPNVPSYVAAAEASLLYMPLRSGPQDQVMRWLTAVDGVAEADLPTKMNQKKLRQWKRGHPGHRSFTVLRHPAARAHDAFCRHILGTGPGSYKQLRTTMIKRYNLPLPEDGPDASYDRSAHRTAFAAFLSFLKANLAGQTAIRVDPSWCTQSQALAGFAELCPPDRIIREETLGQELAELAHAAGVDHIPALPMGQADQPYTLADIYDDEIEALAADAYHRDYVMFGFSGWAEG</sequence>
<dbReference type="eggNOG" id="COG4424">
    <property type="taxonomic scope" value="Bacteria"/>
</dbReference>
<reference evidence="1 2" key="1">
    <citation type="journal article" date="2014" name="Genome Announc.">
        <title>Draft Genome Sequences of Two Isolates of the Roseobacter Group, Sulfitobacter sp. Strains 3SOLIMAR09 and 1FIGIMAR09, from Harbors of Mallorca Island (Mediterranean Sea).</title>
        <authorList>
            <person name="Mas-Llado M."/>
            <person name="Pina-Villalonga J.M."/>
            <person name="Brunet-Galmes I."/>
            <person name="Nogales B."/>
            <person name="Bosch R."/>
        </authorList>
    </citation>
    <scope>NUCLEOTIDE SEQUENCE [LARGE SCALE GENOMIC DNA]</scope>
    <source>
        <strain evidence="1 2">1FIGIMAR09</strain>
    </source>
</reference>
<evidence type="ECO:0000313" key="1">
    <source>
        <dbReference type="EMBL" id="KAJ03840.1"/>
    </source>
</evidence>
<protein>
    <submittedName>
        <fullName evidence="1">Nodulation protein NodH</fullName>
    </submittedName>
</protein>
<dbReference type="SUPFAM" id="SSF52540">
    <property type="entry name" value="P-loop containing nucleoside triphosphate hydrolases"/>
    <property type="match status" value="1"/>
</dbReference>
<dbReference type="InterPro" id="IPR027417">
    <property type="entry name" value="P-loop_NTPase"/>
</dbReference>
<accession>A0A061SW71</accession>
<name>A0A061SW71_9RHOB</name>
<dbReference type="GO" id="GO:0016020">
    <property type="term" value="C:membrane"/>
    <property type="evidence" value="ECO:0007669"/>
    <property type="project" value="InterPro"/>
</dbReference>
<dbReference type="Proteomes" id="UP000027337">
    <property type="component" value="Unassembled WGS sequence"/>
</dbReference>
<comment type="caution">
    <text evidence="1">The sequence shown here is derived from an EMBL/GenBank/DDBJ whole genome shotgun (WGS) entry which is preliminary data.</text>
</comment>
<dbReference type="InterPro" id="IPR005331">
    <property type="entry name" value="Sulfotransferase"/>
</dbReference>
<dbReference type="STRING" id="83219.PM02_05870"/>
<gene>
    <name evidence="1" type="ORF">PM02_05870</name>
</gene>
<proteinExistence type="predicted"/>
<dbReference type="Gene3D" id="3.40.50.300">
    <property type="entry name" value="P-loop containing nucleotide triphosphate hydrolases"/>
    <property type="match status" value="1"/>
</dbReference>
<evidence type="ECO:0000313" key="2">
    <source>
        <dbReference type="Proteomes" id="UP000027337"/>
    </source>
</evidence>
<dbReference type="Pfam" id="PF03567">
    <property type="entry name" value="Sulfotransfer_2"/>
    <property type="match status" value="1"/>
</dbReference>
<dbReference type="EMBL" id="JEMU01000004">
    <property type="protein sequence ID" value="KAJ03840.1"/>
    <property type="molecule type" value="Genomic_DNA"/>
</dbReference>
<organism evidence="1 2">
    <name type="scientific">Sulfitobacter mediterraneus</name>
    <dbReference type="NCBI Taxonomy" id="83219"/>
    <lineage>
        <taxon>Bacteria</taxon>
        <taxon>Pseudomonadati</taxon>
        <taxon>Pseudomonadota</taxon>
        <taxon>Alphaproteobacteria</taxon>
        <taxon>Rhodobacterales</taxon>
        <taxon>Roseobacteraceae</taxon>
        <taxon>Sulfitobacter</taxon>
    </lineage>
</organism>